<feature type="domain" description="EF-hand" evidence="3">
    <location>
        <begin position="158"/>
        <end position="184"/>
    </location>
</feature>
<dbReference type="SUPFAM" id="SSF47473">
    <property type="entry name" value="EF-hand"/>
    <property type="match status" value="1"/>
</dbReference>
<dbReference type="CDD" id="cd00051">
    <property type="entry name" value="EFh"/>
    <property type="match status" value="2"/>
</dbReference>
<dbReference type="InterPro" id="IPR002048">
    <property type="entry name" value="EF_hand_dom"/>
</dbReference>
<sequence length="531" mass="59211">MATFVNLTANEKSIIEKLFRDWDLDGSGTIEQEELQKIMFQVSPDMSRADVDRLVALVDTDNNGIINFAEFVAWLTDPSSKQTVDVDGWLSEMDLRKMLQPLFACFDKNGDGSIAIDEFQDCTKILENSMALCSQQAAKKVGSRKITEGAQFPVFWEFNVADGNCDGKVTFEEFVQWQSEVLKAAGIPNTALPKLLEEVVQALEVVYDIDRLMAGGGRGLGRRASTACTTAALQGAIQKVAEVSQRLYTSKKGLLLGDFDEKLQVVEREVLLTRWRDPPPYSWALLVRRCAKEMGLLLPSGSTPADAKAPRKSIAPRRWSAFCRRSASMSSVESAVGKVVMIIPEAVVRHPVLCEQLPTKRWFAQVSRAESHGEEHSQDHFFVLTQDFRLDWCWTALDDSAEFDKALQALPKELVVLALLKSQALMSNSIQWNAVQDALTTATRLKFLSAAALPCYTKFMLAELLEHTLDLDEHEQKEFGLSSLEEMAIEYLKDLTLDPADVMAVLSDLKVLEVSDDAWSQILSRGRSADL</sequence>
<accession>A0A813HFS6</accession>
<evidence type="ECO:0000256" key="1">
    <source>
        <dbReference type="ARBA" id="ARBA00022737"/>
    </source>
</evidence>
<keyword evidence="1" id="KW-0677">Repeat</keyword>
<dbReference type="Proteomes" id="UP000654075">
    <property type="component" value="Unassembled WGS sequence"/>
</dbReference>
<proteinExistence type="predicted"/>
<evidence type="ECO:0000259" key="3">
    <source>
        <dbReference type="PROSITE" id="PS50222"/>
    </source>
</evidence>
<evidence type="ECO:0000313" key="5">
    <source>
        <dbReference type="EMBL" id="CAE8741436.1"/>
    </source>
</evidence>
<dbReference type="Gene3D" id="1.10.238.10">
    <property type="entry name" value="EF-hand"/>
    <property type="match status" value="2"/>
</dbReference>
<protein>
    <recommendedName>
        <fullName evidence="3">EF-hand domain-containing protein</fullName>
    </recommendedName>
</protein>
<dbReference type="EMBL" id="CAJNNV010031556">
    <property type="protein sequence ID" value="CAE8636830.1"/>
    <property type="molecule type" value="Genomic_DNA"/>
</dbReference>
<dbReference type="PROSITE" id="PS50222">
    <property type="entry name" value="EF_HAND_2"/>
    <property type="match status" value="4"/>
</dbReference>
<dbReference type="PANTHER" id="PTHR23050">
    <property type="entry name" value="CALCIUM BINDING PROTEIN"/>
    <property type="match status" value="1"/>
</dbReference>
<dbReference type="Pfam" id="PF13499">
    <property type="entry name" value="EF-hand_7"/>
    <property type="match status" value="2"/>
</dbReference>
<reference evidence="4" key="1">
    <citation type="submission" date="2021-02" db="EMBL/GenBank/DDBJ databases">
        <authorList>
            <person name="Dougan E. K."/>
            <person name="Rhodes N."/>
            <person name="Thang M."/>
            <person name="Chan C."/>
        </authorList>
    </citation>
    <scope>NUCLEOTIDE SEQUENCE</scope>
</reference>
<dbReference type="OrthoDB" id="26525at2759"/>
<dbReference type="InterPro" id="IPR050145">
    <property type="entry name" value="Centrin_CML-like"/>
</dbReference>
<dbReference type="InterPro" id="IPR018247">
    <property type="entry name" value="EF_Hand_1_Ca_BS"/>
</dbReference>
<keyword evidence="2" id="KW-0106">Calcium</keyword>
<gene>
    <name evidence="4" type="ORF">PGLA1383_LOCUS52236</name>
    <name evidence="5" type="ORF">PGLA2088_LOCUS50461</name>
</gene>
<feature type="domain" description="EF-hand" evidence="3">
    <location>
        <begin position="46"/>
        <end position="81"/>
    </location>
</feature>
<comment type="caution">
    <text evidence="4">The sequence shown here is derived from an EMBL/GenBank/DDBJ whole genome shotgun (WGS) entry which is preliminary data.</text>
</comment>
<dbReference type="OMA" id="MADCISW"/>
<name>A0A813HFS6_POLGL</name>
<evidence type="ECO:0000256" key="2">
    <source>
        <dbReference type="ARBA" id="ARBA00022837"/>
    </source>
</evidence>
<dbReference type="SMART" id="SM00054">
    <property type="entry name" value="EFh"/>
    <property type="match status" value="4"/>
</dbReference>
<organism evidence="4 6">
    <name type="scientific">Polarella glacialis</name>
    <name type="common">Dinoflagellate</name>
    <dbReference type="NCBI Taxonomy" id="89957"/>
    <lineage>
        <taxon>Eukaryota</taxon>
        <taxon>Sar</taxon>
        <taxon>Alveolata</taxon>
        <taxon>Dinophyceae</taxon>
        <taxon>Suessiales</taxon>
        <taxon>Suessiaceae</taxon>
        <taxon>Polarella</taxon>
    </lineage>
</organism>
<keyword evidence="6" id="KW-1185">Reference proteome</keyword>
<dbReference type="PROSITE" id="PS00018">
    <property type="entry name" value="EF_HAND_1"/>
    <property type="match status" value="4"/>
</dbReference>
<evidence type="ECO:0000313" key="6">
    <source>
        <dbReference type="Proteomes" id="UP000654075"/>
    </source>
</evidence>
<dbReference type="GO" id="GO:0005509">
    <property type="term" value="F:calcium ion binding"/>
    <property type="evidence" value="ECO:0007669"/>
    <property type="project" value="InterPro"/>
</dbReference>
<dbReference type="InterPro" id="IPR011992">
    <property type="entry name" value="EF-hand-dom_pair"/>
</dbReference>
<feature type="domain" description="EF-hand" evidence="3">
    <location>
        <begin position="94"/>
        <end position="129"/>
    </location>
</feature>
<feature type="domain" description="EF-hand" evidence="3">
    <location>
        <begin position="10"/>
        <end position="45"/>
    </location>
</feature>
<dbReference type="AlphaFoldDB" id="A0A813HFS6"/>
<dbReference type="EMBL" id="CAJNNW010037385">
    <property type="protein sequence ID" value="CAE8741436.1"/>
    <property type="molecule type" value="Genomic_DNA"/>
</dbReference>
<dbReference type="Proteomes" id="UP000626109">
    <property type="component" value="Unassembled WGS sequence"/>
</dbReference>
<evidence type="ECO:0000313" key="4">
    <source>
        <dbReference type="EMBL" id="CAE8636830.1"/>
    </source>
</evidence>